<dbReference type="AlphaFoldDB" id="A0A2P8D4Q9"/>
<sequence length="403" mass="46839">MKKKYLLLGLMTAALHTTAQQAPADSLYKKQRVAETDIQILFSYYTQDGNHSAVTGGTGTEELMVYAPEVNITHRRDSVQTFTLNAGADIITSASTDNIDYVLSSASRVDMRSHINLGYNRRLGKSGLRAGIQAGLSVESDYTSLPVGINLGRTARDGSHEWTASLLCYFDDLRWGRIDDDYWRPVSLVYPTELRYKEWYDTYRRTSYNLSFSWFQVVNRRVQVAIFPELVYQKGLLSTPFHRVYFTDGSLKVEYLPEERWKFPLGLQANIFAGSRLVIRSYYRFYQDNIGIRSHTFQLELPVKLSPQFSIAPHARFYTQTASRYFRPYAEHQVTEQYYTSDYDLSAFNSFKTGLNLRYTPQAKLMRHYTFREIGLRYAWYKRTDGLHAHMLSLLLDFNHTRR</sequence>
<accession>A0A2P8D4Q9</accession>
<organism evidence="2 3">
    <name type="scientific">Taibaiella chishuiensis</name>
    <dbReference type="NCBI Taxonomy" id="1434707"/>
    <lineage>
        <taxon>Bacteria</taxon>
        <taxon>Pseudomonadati</taxon>
        <taxon>Bacteroidota</taxon>
        <taxon>Chitinophagia</taxon>
        <taxon>Chitinophagales</taxon>
        <taxon>Chitinophagaceae</taxon>
        <taxon>Taibaiella</taxon>
    </lineage>
</organism>
<dbReference type="InterPro" id="IPR021953">
    <property type="entry name" value="DUF3570"/>
</dbReference>
<dbReference type="EMBL" id="PYGD01000004">
    <property type="protein sequence ID" value="PSK92195.1"/>
    <property type="molecule type" value="Genomic_DNA"/>
</dbReference>
<evidence type="ECO:0000256" key="1">
    <source>
        <dbReference type="SAM" id="SignalP"/>
    </source>
</evidence>
<feature type="chain" id="PRO_5015142251" evidence="1">
    <location>
        <begin position="22"/>
        <end position="403"/>
    </location>
</feature>
<comment type="caution">
    <text evidence="2">The sequence shown here is derived from an EMBL/GenBank/DDBJ whole genome shotgun (WGS) entry which is preliminary data.</text>
</comment>
<protein>
    <submittedName>
        <fullName evidence="2">Uncharacterized protein DUF3570</fullName>
    </submittedName>
</protein>
<reference evidence="2 3" key="1">
    <citation type="submission" date="2018-03" db="EMBL/GenBank/DDBJ databases">
        <title>Genomic Encyclopedia of Type Strains, Phase III (KMG-III): the genomes of soil and plant-associated and newly described type strains.</title>
        <authorList>
            <person name="Whitman W."/>
        </authorList>
    </citation>
    <scope>NUCLEOTIDE SEQUENCE [LARGE SCALE GENOMIC DNA]</scope>
    <source>
        <strain evidence="2 3">CGMCC 1.12700</strain>
    </source>
</reference>
<dbReference type="RefSeq" id="WP_106523257.1">
    <property type="nucleotide sequence ID" value="NZ_PYGD01000004.1"/>
</dbReference>
<gene>
    <name evidence="2" type="ORF">B0I18_104293</name>
</gene>
<keyword evidence="1" id="KW-0732">Signal</keyword>
<keyword evidence="3" id="KW-1185">Reference proteome</keyword>
<proteinExistence type="predicted"/>
<feature type="signal peptide" evidence="1">
    <location>
        <begin position="1"/>
        <end position="21"/>
    </location>
</feature>
<evidence type="ECO:0000313" key="3">
    <source>
        <dbReference type="Proteomes" id="UP000240572"/>
    </source>
</evidence>
<dbReference type="Proteomes" id="UP000240572">
    <property type="component" value="Unassembled WGS sequence"/>
</dbReference>
<dbReference type="Pfam" id="PF12094">
    <property type="entry name" value="DUF3570"/>
    <property type="match status" value="1"/>
</dbReference>
<name>A0A2P8D4Q9_9BACT</name>
<dbReference type="OrthoDB" id="5450709at2"/>
<evidence type="ECO:0000313" key="2">
    <source>
        <dbReference type="EMBL" id="PSK92195.1"/>
    </source>
</evidence>